<name>A0A371H2D3_MUCPR</name>
<protein>
    <submittedName>
        <fullName evidence="1">Uncharacterized protein</fullName>
    </submittedName>
</protein>
<comment type="caution">
    <text evidence="1">The sequence shown here is derived from an EMBL/GenBank/DDBJ whole genome shotgun (WGS) entry which is preliminary data.</text>
</comment>
<accession>A0A371H2D3</accession>
<sequence>CSIDPLYELDPELELTLRRLRKARKIVVNNSSSSNFAINSNQLSIDISISSFSHFAEPGQMENNDRTLKELATLDVIASNIHNGNQLKLWSYSFAAKISWSSKRGPLHAFERIPRGLFHNETVGDFGRLYQDEGVPILTRWSCKGLVVPLANTFQHLGRHETHLSGEVLSGIQNCIHSEVNIWDKAAYKRDSTRILGEI</sequence>
<feature type="non-terminal residue" evidence="1">
    <location>
        <position position="199"/>
    </location>
</feature>
<proteinExistence type="predicted"/>
<evidence type="ECO:0000313" key="2">
    <source>
        <dbReference type="Proteomes" id="UP000257109"/>
    </source>
</evidence>
<gene>
    <name evidence="1" type="ORF">CR513_20308</name>
</gene>
<dbReference type="AlphaFoldDB" id="A0A371H2D3"/>
<keyword evidence="2" id="KW-1185">Reference proteome</keyword>
<dbReference type="EMBL" id="QJKJ01003761">
    <property type="protein sequence ID" value="RDX96978.1"/>
    <property type="molecule type" value="Genomic_DNA"/>
</dbReference>
<dbReference type="Proteomes" id="UP000257109">
    <property type="component" value="Unassembled WGS sequence"/>
</dbReference>
<evidence type="ECO:0000313" key="1">
    <source>
        <dbReference type="EMBL" id="RDX96978.1"/>
    </source>
</evidence>
<organism evidence="1 2">
    <name type="scientific">Mucuna pruriens</name>
    <name type="common">Velvet bean</name>
    <name type="synonym">Dolichos pruriens</name>
    <dbReference type="NCBI Taxonomy" id="157652"/>
    <lineage>
        <taxon>Eukaryota</taxon>
        <taxon>Viridiplantae</taxon>
        <taxon>Streptophyta</taxon>
        <taxon>Embryophyta</taxon>
        <taxon>Tracheophyta</taxon>
        <taxon>Spermatophyta</taxon>
        <taxon>Magnoliopsida</taxon>
        <taxon>eudicotyledons</taxon>
        <taxon>Gunneridae</taxon>
        <taxon>Pentapetalae</taxon>
        <taxon>rosids</taxon>
        <taxon>fabids</taxon>
        <taxon>Fabales</taxon>
        <taxon>Fabaceae</taxon>
        <taxon>Papilionoideae</taxon>
        <taxon>50 kb inversion clade</taxon>
        <taxon>NPAAA clade</taxon>
        <taxon>indigoferoid/millettioid clade</taxon>
        <taxon>Phaseoleae</taxon>
        <taxon>Mucuna</taxon>
    </lineage>
</organism>
<reference evidence="1" key="1">
    <citation type="submission" date="2018-05" db="EMBL/GenBank/DDBJ databases">
        <title>Draft genome of Mucuna pruriens seed.</title>
        <authorList>
            <person name="Nnadi N.E."/>
            <person name="Vos R."/>
            <person name="Hasami M.H."/>
            <person name="Devisetty U.K."/>
            <person name="Aguiy J.C."/>
        </authorList>
    </citation>
    <scope>NUCLEOTIDE SEQUENCE [LARGE SCALE GENOMIC DNA]</scope>
    <source>
        <strain evidence="1">JCA_2017</strain>
    </source>
</reference>
<feature type="non-terminal residue" evidence="1">
    <location>
        <position position="1"/>
    </location>
</feature>